<organism evidence="1 2">
    <name type="scientific">Pigmentiphaga litoralis</name>
    <dbReference type="NCBI Taxonomy" id="516702"/>
    <lineage>
        <taxon>Bacteria</taxon>
        <taxon>Pseudomonadati</taxon>
        <taxon>Pseudomonadota</taxon>
        <taxon>Betaproteobacteria</taxon>
        <taxon>Burkholderiales</taxon>
        <taxon>Alcaligenaceae</taxon>
        <taxon>Pigmentiphaga</taxon>
    </lineage>
</organism>
<gene>
    <name evidence="1" type="ORF">FHW18_002158</name>
</gene>
<evidence type="ECO:0000313" key="2">
    <source>
        <dbReference type="Proteomes" id="UP000542125"/>
    </source>
</evidence>
<comment type="caution">
    <text evidence="1">The sequence shown here is derived from an EMBL/GenBank/DDBJ whole genome shotgun (WGS) entry which is preliminary data.</text>
</comment>
<proteinExistence type="predicted"/>
<dbReference type="AlphaFoldDB" id="A0A7Y9ITM9"/>
<evidence type="ECO:0008006" key="3">
    <source>
        <dbReference type="Google" id="ProtNLM"/>
    </source>
</evidence>
<name>A0A7Y9ITM9_9BURK</name>
<accession>A0A7Y9ITM9</accession>
<reference evidence="1 2" key="1">
    <citation type="submission" date="2020-07" db="EMBL/GenBank/DDBJ databases">
        <title>Genomic Encyclopedia of Type Strains, Phase IV (KMG-V): Genome sequencing to study the core and pangenomes of soil and plant-associated prokaryotes.</title>
        <authorList>
            <person name="Whitman W."/>
        </authorList>
    </citation>
    <scope>NUCLEOTIDE SEQUENCE [LARGE SCALE GENOMIC DNA]</scope>
    <source>
        <strain evidence="1 2">SAS40</strain>
    </source>
</reference>
<evidence type="ECO:0000313" key="1">
    <source>
        <dbReference type="EMBL" id="NYE82887.1"/>
    </source>
</evidence>
<dbReference type="Proteomes" id="UP000542125">
    <property type="component" value="Unassembled WGS sequence"/>
</dbReference>
<dbReference type="EMBL" id="JACBYR010000001">
    <property type="protein sequence ID" value="NYE82887.1"/>
    <property type="molecule type" value="Genomic_DNA"/>
</dbReference>
<sequence length="121" mass="13523">MSTPESGQPASQPAAAPSPNILLTVLLKHDQSNNLDAVQTKLKDADWWERFPPEGVKVVSWTVAMGFGQIVTLDVPAHLLPLVNVELERSAWGVFRTECFPTYDFVPVRERIRERVRNGGK</sequence>
<protein>
    <recommendedName>
        <fullName evidence="3">Muconolactone delta-isomerase</fullName>
    </recommendedName>
</protein>
<dbReference type="RefSeq" id="WP_179586117.1">
    <property type="nucleotide sequence ID" value="NZ_JACBYR010000001.1"/>
</dbReference>
<keyword evidence="2" id="KW-1185">Reference proteome</keyword>